<reference evidence="3" key="1">
    <citation type="submission" date="2016-10" db="EMBL/GenBank/DDBJ databases">
        <authorList>
            <person name="Varghese N."/>
            <person name="Submissions S."/>
        </authorList>
    </citation>
    <scope>NUCLEOTIDE SEQUENCE [LARGE SCALE GENOMIC DNA]</scope>
    <source>
        <strain evidence="3">DSM 17616</strain>
    </source>
</reference>
<dbReference type="RefSeq" id="WP_245728326.1">
    <property type="nucleotide sequence ID" value="NZ_FNXF01000008.1"/>
</dbReference>
<keyword evidence="3" id="KW-1185">Reference proteome</keyword>
<evidence type="ECO:0000256" key="1">
    <source>
        <dbReference type="SAM" id="SignalP"/>
    </source>
</evidence>
<gene>
    <name evidence="2" type="ORF">SAMN05660691_02370</name>
</gene>
<organism evidence="2 3">
    <name type="scientific">Rheinheimera pacifica</name>
    <dbReference type="NCBI Taxonomy" id="173990"/>
    <lineage>
        <taxon>Bacteria</taxon>
        <taxon>Pseudomonadati</taxon>
        <taxon>Pseudomonadota</taxon>
        <taxon>Gammaproteobacteria</taxon>
        <taxon>Chromatiales</taxon>
        <taxon>Chromatiaceae</taxon>
        <taxon>Rheinheimera</taxon>
    </lineage>
</organism>
<proteinExistence type="predicted"/>
<dbReference type="EMBL" id="FNXF01000008">
    <property type="protein sequence ID" value="SEH95037.1"/>
    <property type="molecule type" value="Genomic_DNA"/>
</dbReference>
<evidence type="ECO:0000313" key="2">
    <source>
        <dbReference type="EMBL" id="SEH95037.1"/>
    </source>
</evidence>
<dbReference type="STRING" id="173990.SAMN05660691_02370"/>
<dbReference type="AlphaFoldDB" id="A0A1H6M1I1"/>
<accession>A0A1H6M1I1</accession>
<dbReference type="Gene3D" id="1.25.40.10">
    <property type="entry name" value="Tetratricopeptide repeat domain"/>
    <property type="match status" value="1"/>
</dbReference>
<name>A0A1H6M1I1_9GAMM</name>
<keyword evidence="1" id="KW-0732">Signal</keyword>
<sequence length="222" mass="24181">MSTMTQAFYKMAQLLAVASALLLTAAAEADVLQDIKPLQDRWAEVNYGISDEQKEHAFSLLLEQANAVVAANPDKAEALIWRGIIKSSYAGAKGGLGAVSLAEGAKTDLEAALQLDSQALQGSAYTSLGVLYYKVPGWPISFGSDKTAKLMLEKALTVNPQGIDPNYFYAEFLTQKRDYKAALSYIEKARQAPPRPERQTADQGRLQELAALEAKVVKKLKR</sequence>
<evidence type="ECO:0000313" key="3">
    <source>
        <dbReference type="Proteomes" id="UP000199371"/>
    </source>
</evidence>
<dbReference type="SUPFAM" id="SSF48452">
    <property type="entry name" value="TPR-like"/>
    <property type="match status" value="1"/>
</dbReference>
<dbReference type="InterPro" id="IPR011990">
    <property type="entry name" value="TPR-like_helical_dom_sf"/>
</dbReference>
<feature type="chain" id="PRO_5011468186" evidence="1">
    <location>
        <begin position="30"/>
        <end position="222"/>
    </location>
</feature>
<feature type="signal peptide" evidence="1">
    <location>
        <begin position="1"/>
        <end position="29"/>
    </location>
</feature>
<dbReference type="Proteomes" id="UP000199371">
    <property type="component" value="Unassembled WGS sequence"/>
</dbReference>
<protein>
    <submittedName>
        <fullName evidence="2">Uncharacterized protein</fullName>
    </submittedName>
</protein>